<reference evidence="5 6" key="1">
    <citation type="journal article" date="2020" name="ISME J.">
        <title>Uncovering the hidden diversity of litter-decomposition mechanisms in mushroom-forming fungi.</title>
        <authorList>
            <person name="Floudas D."/>
            <person name="Bentzer J."/>
            <person name="Ahren D."/>
            <person name="Johansson T."/>
            <person name="Persson P."/>
            <person name="Tunlid A."/>
        </authorList>
    </citation>
    <scope>NUCLEOTIDE SEQUENCE [LARGE SCALE GENOMIC DNA]</scope>
    <source>
        <strain evidence="5 6">CBS 291.85</strain>
    </source>
</reference>
<comment type="caution">
    <text evidence="5">The sequence shown here is derived from an EMBL/GenBank/DDBJ whole genome shotgun (WGS) entry which is preliminary data.</text>
</comment>
<protein>
    <recommendedName>
        <fullName evidence="4">Alpha-type protein kinase domain-containing protein</fullName>
    </recommendedName>
</protein>
<dbReference type="GO" id="GO:0004674">
    <property type="term" value="F:protein serine/threonine kinase activity"/>
    <property type="evidence" value="ECO:0007669"/>
    <property type="project" value="UniProtKB-KW"/>
</dbReference>
<keyword evidence="6" id="KW-1185">Reference proteome</keyword>
<evidence type="ECO:0000259" key="4">
    <source>
        <dbReference type="Pfam" id="PF02816"/>
    </source>
</evidence>
<feature type="domain" description="Alpha-type protein kinase" evidence="4">
    <location>
        <begin position="428"/>
        <end position="535"/>
    </location>
</feature>
<dbReference type="Gene3D" id="3.20.200.10">
    <property type="entry name" value="MHCK/EF2 kinase"/>
    <property type="match status" value="1"/>
</dbReference>
<evidence type="ECO:0000313" key="6">
    <source>
        <dbReference type="Proteomes" id="UP000559256"/>
    </source>
</evidence>
<keyword evidence="3" id="KW-0418">Kinase</keyword>
<sequence>MLLISDFDIEPQLLTSLISMSSAAELNAFTSDDCAPEGDAMSLCKRMRNGDISRILLVESLLSRVANPVLETLHCTQSRASAMAPVFHVPDTNAIAARVNAAQQSGPRVDLPYLSYKSAGSKSNCSKVYAASGETVSVNITVGYLKEGKPKKTILSGLTDSIRDLDTSTTVPEIRAVVVNLMRSTIDQIAANVPKFLFNFQEINLHETSNKLQVDMDGLTLDQRQPYFQPACMKEDKKTHQQKFVWPPTPFRLILIISVEEWDCYQSALEEQEHKKIPSTTWTATGVSSWNTALSETSEMSSAMFSAIVADLLGADSDARTSIKRPCSADLRFESELGVEAFKTCHPATLICSEEVMPASNSIVMKILYENKGTRMNGKVVNWERYAGVDEFEEIIIEANVHYHVVALMEFAYAYIECQKQLKGPPGLPILNLRYVEAAVFVVLSDKIKHSRSRTTGPKCTYLLEERIAILPGQDFIKYIHNSNPVPAIALDHTEYTTALFLVAVQHLQYKKTHENAYVSDFQGYGRLLSDPQIIFSTL</sequence>
<evidence type="ECO:0000313" key="5">
    <source>
        <dbReference type="EMBL" id="KAF5332388.1"/>
    </source>
</evidence>
<dbReference type="InterPro" id="IPR004166">
    <property type="entry name" value="a-kinase_dom"/>
</dbReference>
<accession>A0A8H5BZV2</accession>
<gene>
    <name evidence="5" type="ORF">D9758_017367</name>
</gene>
<evidence type="ECO:0000256" key="3">
    <source>
        <dbReference type="ARBA" id="ARBA00022777"/>
    </source>
</evidence>
<dbReference type="EMBL" id="JAACJM010000305">
    <property type="protein sequence ID" value="KAF5332388.1"/>
    <property type="molecule type" value="Genomic_DNA"/>
</dbReference>
<dbReference type="OrthoDB" id="301415at2759"/>
<proteinExistence type="predicted"/>
<dbReference type="AlphaFoldDB" id="A0A8H5BZV2"/>
<organism evidence="5 6">
    <name type="scientific">Tetrapyrgos nigripes</name>
    <dbReference type="NCBI Taxonomy" id="182062"/>
    <lineage>
        <taxon>Eukaryota</taxon>
        <taxon>Fungi</taxon>
        <taxon>Dikarya</taxon>
        <taxon>Basidiomycota</taxon>
        <taxon>Agaricomycotina</taxon>
        <taxon>Agaricomycetes</taxon>
        <taxon>Agaricomycetidae</taxon>
        <taxon>Agaricales</taxon>
        <taxon>Marasmiineae</taxon>
        <taxon>Marasmiaceae</taxon>
        <taxon>Tetrapyrgos</taxon>
    </lineage>
</organism>
<evidence type="ECO:0000256" key="2">
    <source>
        <dbReference type="ARBA" id="ARBA00022679"/>
    </source>
</evidence>
<dbReference type="Pfam" id="PF02816">
    <property type="entry name" value="Alpha_kinase"/>
    <property type="match status" value="1"/>
</dbReference>
<keyword evidence="1" id="KW-0723">Serine/threonine-protein kinase</keyword>
<evidence type="ECO:0000256" key="1">
    <source>
        <dbReference type="ARBA" id="ARBA00022527"/>
    </source>
</evidence>
<dbReference type="GO" id="GO:0005524">
    <property type="term" value="F:ATP binding"/>
    <property type="evidence" value="ECO:0007669"/>
    <property type="project" value="InterPro"/>
</dbReference>
<name>A0A8H5BZV2_9AGAR</name>
<keyword evidence="2" id="KW-0808">Transferase</keyword>
<dbReference type="Proteomes" id="UP000559256">
    <property type="component" value="Unassembled WGS sequence"/>
</dbReference>